<comment type="similarity">
    <text evidence="2">Belongs to the insect chemoreceptor superfamily. Gustatory receptor (GR) family. Gr5a subfamily.</text>
</comment>
<evidence type="ECO:0000256" key="8">
    <source>
        <dbReference type="SAM" id="Phobius"/>
    </source>
</evidence>
<dbReference type="Proteomes" id="UP001307889">
    <property type="component" value="Chromosome 6"/>
</dbReference>
<feature type="transmembrane region" description="Helical" evidence="8">
    <location>
        <begin position="133"/>
        <end position="153"/>
    </location>
</feature>
<evidence type="ECO:0000256" key="4">
    <source>
        <dbReference type="ARBA" id="ARBA00022692"/>
    </source>
</evidence>
<keyword evidence="4 8" id="KW-0812">Transmembrane</keyword>
<evidence type="ECO:0000256" key="7">
    <source>
        <dbReference type="ARBA" id="ARBA00023170"/>
    </source>
</evidence>
<gene>
    <name evidence="9" type="ORF">NTJ_08658</name>
</gene>
<keyword evidence="10" id="KW-1185">Reference proteome</keyword>
<dbReference type="Pfam" id="PF06151">
    <property type="entry name" value="Trehalose_recp"/>
    <property type="match status" value="1"/>
</dbReference>
<comment type="subcellular location">
    <subcellularLocation>
        <location evidence="1">Cell membrane</location>
        <topology evidence="1">Multi-pass membrane protein</topology>
    </subcellularLocation>
</comment>
<evidence type="ECO:0000256" key="3">
    <source>
        <dbReference type="ARBA" id="ARBA00022475"/>
    </source>
</evidence>
<keyword evidence="7 9" id="KW-0675">Receptor</keyword>
<keyword evidence="6 8" id="KW-0472">Membrane</keyword>
<feature type="transmembrane region" description="Helical" evidence="8">
    <location>
        <begin position="93"/>
        <end position="113"/>
    </location>
</feature>
<evidence type="ECO:0000256" key="5">
    <source>
        <dbReference type="ARBA" id="ARBA00022989"/>
    </source>
</evidence>
<evidence type="ECO:0000313" key="9">
    <source>
        <dbReference type="EMBL" id="BES95848.1"/>
    </source>
</evidence>
<evidence type="ECO:0000313" key="10">
    <source>
        <dbReference type="Proteomes" id="UP001307889"/>
    </source>
</evidence>
<sequence>MLGDYMENRSGSRISTNTKMYSSQRTKSLAYKLNFSKSHHLPPYLKDPAFFGSSKDSAQKMMIPAMIVAQFGCIFPVSGKLQTDVKRLRFDAWSANCIISLLIIASSSILAIIPFLEFWDDRDLSYDMARRVVYGVTSTLYMVGFFSLACHWRDVMMNWEAVEGRMANFKPVNATLKIIVCTIVFMTFSTCEHILSYRVQDTFSIKEYFLWSFRTLFKRTEYALWKGYLASLTNGFMVIAWNFTDLFLGVVSMALSSAFDQFNLELESSVKRKVHRLLLEVIIDQISFSGYNFFYITKSLLLKIAGTILTCEICLVQLEAMKSEVHDAFDSPIDDDFYGFPNRTNGNFSGS</sequence>
<dbReference type="InterPro" id="IPR009318">
    <property type="entry name" value="Gustatory_rcpt"/>
</dbReference>
<reference evidence="9 10" key="1">
    <citation type="submission" date="2023-09" db="EMBL/GenBank/DDBJ databases">
        <title>Nesidiocoris tenuis whole genome shotgun sequence.</title>
        <authorList>
            <person name="Shibata T."/>
            <person name="Shimoda M."/>
            <person name="Kobayashi T."/>
            <person name="Uehara T."/>
        </authorList>
    </citation>
    <scope>NUCLEOTIDE SEQUENCE [LARGE SCALE GENOMIC DNA]</scope>
    <source>
        <strain evidence="9 10">Japan</strain>
    </source>
</reference>
<accession>A0ABN7AUI5</accession>
<name>A0ABN7AUI5_9HEMI</name>
<organism evidence="9 10">
    <name type="scientific">Nesidiocoris tenuis</name>
    <dbReference type="NCBI Taxonomy" id="355587"/>
    <lineage>
        <taxon>Eukaryota</taxon>
        <taxon>Metazoa</taxon>
        <taxon>Ecdysozoa</taxon>
        <taxon>Arthropoda</taxon>
        <taxon>Hexapoda</taxon>
        <taxon>Insecta</taxon>
        <taxon>Pterygota</taxon>
        <taxon>Neoptera</taxon>
        <taxon>Paraneoptera</taxon>
        <taxon>Hemiptera</taxon>
        <taxon>Heteroptera</taxon>
        <taxon>Panheteroptera</taxon>
        <taxon>Cimicomorpha</taxon>
        <taxon>Miridae</taxon>
        <taxon>Dicyphina</taxon>
        <taxon>Nesidiocoris</taxon>
    </lineage>
</organism>
<evidence type="ECO:0000256" key="6">
    <source>
        <dbReference type="ARBA" id="ARBA00023136"/>
    </source>
</evidence>
<keyword evidence="5 8" id="KW-1133">Transmembrane helix</keyword>
<evidence type="ECO:0000256" key="2">
    <source>
        <dbReference type="ARBA" id="ARBA00005327"/>
    </source>
</evidence>
<dbReference type="EMBL" id="AP028914">
    <property type="protein sequence ID" value="BES95848.1"/>
    <property type="molecule type" value="Genomic_DNA"/>
</dbReference>
<dbReference type="PANTHER" id="PTHR21421">
    <property type="entry name" value="GUSTATORY RECEPTOR"/>
    <property type="match status" value="1"/>
</dbReference>
<protein>
    <submittedName>
        <fullName evidence="9">Gustatory receptor</fullName>
    </submittedName>
</protein>
<evidence type="ECO:0000256" key="1">
    <source>
        <dbReference type="ARBA" id="ARBA00004651"/>
    </source>
</evidence>
<proteinExistence type="inferred from homology"/>
<keyword evidence="3" id="KW-1003">Cell membrane</keyword>
<dbReference type="PANTHER" id="PTHR21421:SF29">
    <property type="entry name" value="GUSTATORY RECEPTOR 5A FOR TREHALOSE-RELATED"/>
    <property type="match status" value="1"/>
</dbReference>